<gene>
    <name evidence="11" type="primary">accB</name>
    <name evidence="11" type="ORF">PDESU_00063</name>
</gene>
<keyword evidence="6 9" id="KW-0443">Lipid metabolism</keyword>
<feature type="domain" description="Lipoyl-binding" evidence="10">
    <location>
        <begin position="74"/>
        <end position="150"/>
    </location>
</feature>
<dbReference type="GO" id="GO:0006633">
    <property type="term" value="P:fatty acid biosynthetic process"/>
    <property type="evidence" value="ECO:0007669"/>
    <property type="project" value="UniProtKB-UniPathway"/>
</dbReference>
<proteinExistence type="predicted"/>
<evidence type="ECO:0000259" key="10">
    <source>
        <dbReference type="PROSITE" id="PS50968"/>
    </source>
</evidence>
<evidence type="ECO:0000256" key="9">
    <source>
        <dbReference type="RuleBase" id="RU364072"/>
    </source>
</evidence>
<dbReference type="PANTHER" id="PTHR45266">
    <property type="entry name" value="OXALOACETATE DECARBOXYLASE ALPHA CHAIN"/>
    <property type="match status" value="1"/>
</dbReference>
<keyword evidence="8 9" id="KW-0092">Biotin</keyword>
<evidence type="ECO:0000256" key="2">
    <source>
        <dbReference type="ARBA" id="ARBA00005194"/>
    </source>
</evidence>
<dbReference type="RefSeq" id="WP_136077271.1">
    <property type="nucleotide sequence ID" value="NZ_CAAHFG010000001.1"/>
</dbReference>
<dbReference type="UniPathway" id="UPA00094"/>
<dbReference type="InterPro" id="IPR001249">
    <property type="entry name" value="AcCoA_biotinCC"/>
</dbReference>
<evidence type="ECO:0000256" key="6">
    <source>
        <dbReference type="ARBA" id="ARBA00023098"/>
    </source>
</evidence>
<keyword evidence="12" id="KW-1185">Reference proteome</keyword>
<dbReference type="InterPro" id="IPR050709">
    <property type="entry name" value="Biotin_Carboxyl_Carrier/Decarb"/>
</dbReference>
<evidence type="ECO:0000256" key="7">
    <source>
        <dbReference type="ARBA" id="ARBA00023160"/>
    </source>
</evidence>
<keyword evidence="5 9" id="KW-0276">Fatty acid metabolism</keyword>
<organism evidence="11 12">
    <name type="scientific">Pontiella desulfatans</name>
    <dbReference type="NCBI Taxonomy" id="2750659"/>
    <lineage>
        <taxon>Bacteria</taxon>
        <taxon>Pseudomonadati</taxon>
        <taxon>Kiritimatiellota</taxon>
        <taxon>Kiritimatiellia</taxon>
        <taxon>Kiritimatiellales</taxon>
        <taxon>Pontiellaceae</taxon>
        <taxon>Pontiella</taxon>
    </lineage>
</organism>
<dbReference type="InterPro" id="IPR001882">
    <property type="entry name" value="Biotin_BS"/>
</dbReference>
<evidence type="ECO:0000256" key="3">
    <source>
        <dbReference type="ARBA" id="ARBA00017562"/>
    </source>
</evidence>
<dbReference type="PANTHER" id="PTHR45266:SF3">
    <property type="entry name" value="OXALOACETATE DECARBOXYLASE ALPHA CHAIN"/>
    <property type="match status" value="1"/>
</dbReference>
<protein>
    <recommendedName>
        <fullName evidence="3 9">Biotin carboxyl carrier protein of acetyl-CoA carboxylase</fullName>
    </recommendedName>
</protein>
<sequence>MEIKDIRRIAEMMKANDLSEFSMKDSEFELAMKRGSNEPQVVYAAPAAHAAAAPAATPAAAPEAAPAADENDGLVEIPSPIVGTFYRKPAPDADNFVEVGAEITVDTVVCIVEAMKVMNEIKAEVKGVIKKILVDDTSPVQYGQPLFLVEPK</sequence>
<dbReference type="GO" id="GO:0009317">
    <property type="term" value="C:acetyl-CoA carboxylase complex"/>
    <property type="evidence" value="ECO:0007669"/>
    <property type="project" value="InterPro"/>
</dbReference>
<evidence type="ECO:0000313" key="11">
    <source>
        <dbReference type="EMBL" id="VGO11519.1"/>
    </source>
</evidence>
<keyword evidence="7 9" id="KW-0275">Fatty acid biosynthesis</keyword>
<comment type="pathway">
    <text evidence="2 9">Lipid metabolism; fatty acid biosynthesis.</text>
</comment>
<evidence type="ECO:0000313" key="12">
    <source>
        <dbReference type="Proteomes" id="UP000366872"/>
    </source>
</evidence>
<dbReference type="InterPro" id="IPR011053">
    <property type="entry name" value="Single_hybrid_motif"/>
</dbReference>
<name>A0A6C2TV91_PONDE</name>
<evidence type="ECO:0000256" key="5">
    <source>
        <dbReference type="ARBA" id="ARBA00022832"/>
    </source>
</evidence>
<evidence type="ECO:0000256" key="4">
    <source>
        <dbReference type="ARBA" id="ARBA00022516"/>
    </source>
</evidence>
<dbReference type="NCBIfam" id="NF005457">
    <property type="entry name" value="PRK07051.1"/>
    <property type="match status" value="1"/>
</dbReference>
<dbReference type="AlphaFoldDB" id="A0A6C2TV91"/>
<dbReference type="Pfam" id="PF00364">
    <property type="entry name" value="Biotin_lipoyl"/>
    <property type="match status" value="1"/>
</dbReference>
<dbReference type="PRINTS" id="PR01071">
    <property type="entry name" value="ACOABIOTINCC"/>
</dbReference>
<evidence type="ECO:0000256" key="1">
    <source>
        <dbReference type="ARBA" id="ARBA00003761"/>
    </source>
</evidence>
<evidence type="ECO:0000256" key="8">
    <source>
        <dbReference type="ARBA" id="ARBA00023267"/>
    </source>
</evidence>
<dbReference type="PROSITE" id="PS50968">
    <property type="entry name" value="BIOTINYL_LIPOYL"/>
    <property type="match status" value="1"/>
</dbReference>
<dbReference type="Gene3D" id="2.40.50.100">
    <property type="match status" value="1"/>
</dbReference>
<dbReference type="GO" id="GO:0003989">
    <property type="term" value="F:acetyl-CoA carboxylase activity"/>
    <property type="evidence" value="ECO:0007669"/>
    <property type="project" value="InterPro"/>
</dbReference>
<dbReference type="InterPro" id="IPR000089">
    <property type="entry name" value="Biotin_lipoyl"/>
</dbReference>
<keyword evidence="4 9" id="KW-0444">Lipid biosynthesis</keyword>
<dbReference type="SUPFAM" id="SSF51230">
    <property type="entry name" value="Single hybrid motif"/>
    <property type="match status" value="1"/>
</dbReference>
<dbReference type="PROSITE" id="PS00188">
    <property type="entry name" value="BIOTIN"/>
    <property type="match status" value="1"/>
</dbReference>
<comment type="function">
    <text evidence="1 9">This protein is a component of the acetyl coenzyme A carboxylase complex; first, biotin carboxylase catalyzes the carboxylation of the carrier protein and then the transcarboxylase transfers the carboxyl group to form malonyl-CoA.</text>
</comment>
<dbReference type="NCBIfam" id="TIGR00531">
    <property type="entry name" value="BCCP"/>
    <property type="match status" value="1"/>
</dbReference>
<reference evidence="11 12" key="1">
    <citation type="submission" date="2019-04" db="EMBL/GenBank/DDBJ databases">
        <authorList>
            <person name="Van Vliet M D."/>
        </authorList>
    </citation>
    <scope>NUCLEOTIDE SEQUENCE [LARGE SCALE GENOMIC DNA]</scope>
    <source>
        <strain evidence="11 12">F1</strain>
    </source>
</reference>
<dbReference type="EMBL" id="CAAHFG010000001">
    <property type="protein sequence ID" value="VGO11519.1"/>
    <property type="molecule type" value="Genomic_DNA"/>
</dbReference>
<dbReference type="CDD" id="cd06850">
    <property type="entry name" value="biotinyl_domain"/>
    <property type="match status" value="1"/>
</dbReference>
<dbReference type="Proteomes" id="UP000366872">
    <property type="component" value="Unassembled WGS sequence"/>
</dbReference>
<accession>A0A6C2TV91</accession>